<feature type="transmembrane region" description="Helical" evidence="1">
    <location>
        <begin position="16"/>
        <end position="37"/>
    </location>
</feature>
<dbReference type="EMBL" id="CAXITT010000012">
    <property type="protein sequence ID" value="CAL1527150.1"/>
    <property type="molecule type" value="Genomic_DNA"/>
</dbReference>
<proteinExistence type="predicted"/>
<keyword evidence="1" id="KW-0472">Membrane</keyword>
<organism evidence="2 3">
    <name type="scientific">Lymnaea stagnalis</name>
    <name type="common">Great pond snail</name>
    <name type="synonym">Helix stagnalis</name>
    <dbReference type="NCBI Taxonomy" id="6523"/>
    <lineage>
        <taxon>Eukaryota</taxon>
        <taxon>Metazoa</taxon>
        <taxon>Spiralia</taxon>
        <taxon>Lophotrochozoa</taxon>
        <taxon>Mollusca</taxon>
        <taxon>Gastropoda</taxon>
        <taxon>Heterobranchia</taxon>
        <taxon>Euthyneura</taxon>
        <taxon>Panpulmonata</taxon>
        <taxon>Hygrophila</taxon>
        <taxon>Lymnaeoidea</taxon>
        <taxon>Lymnaeidae</taxon>
        <taxon>Lymnaea</taxon>
    </lineage>
</organism>
<comment type="caution">
    <text evidence="2">The sequence shown here is derived from an EMBL/GenBank/DDBJ whole genome shotgun (WGS) entry which is preliminary data.</text>
</comment>
<evidence type="ECO:0000313" key="2">
    <source>
        <dbReference type="EMBL" id="CAL1527150.1"/>
    </source>
</evidence>
<keyword evidence="1" id="KW-1133">Transmembrane helix</keyword>
<reference evidence="2 3" key="1">
    <citation type="submission" date="2024-04" db="EMBL/GenBank/DDBJ databases">
        <authorList>
            <consortium name="Genoscope - CEA"/>
            <person name="William W."/>
        </authorList>
    </citation>
    <scope>NUCLEOTIDE SEQUENCE [LARGE SCALE GENOMIC DNA]</scope>
</reference>
<protein>
    <submittedName>
        <fullName evidence="2">Uncharacterized protein</fullName>
    </submittedName>
</protein>
<accession>A0AAV2H0G9</accession>
<evidence type="ECO:0000256" key="1">
    <source>
        <dbReference type="SAM" id="Phobius"/>
    </source>
</evidence>
<evidence type="ECO:0000313" key="3">
    <source>
        <dbReference type="Proteomes" id="UP001497497"/>
    </source>
</evidence>
<keyword evidence="3" id="KW-1185">Reference proteome</keyword>
<dbReference type="Proteomes" id="UP001497497">
    <property type="component" value="Unassembled WGS sequence"/>
</dbReference>
<dbReference type="AlphaFoldDB" id="A0AAV2H0G9"/>
<sequence length="108" mass="12703">MTSATDVFPSLLCYEAVSFLIYGTLAFLIILYTPYWIRQQLDKYFLQTLAMRANQRTMQKQMDSFKNRLSMGETVERFDDTSYEKDGEDTKAGDLEVEMFTRKEYTSD</sequence>
<keyword evidence="1" id="KW-0812">Transmembrane</keyword>
<name>A0AAV2H0G9_LYMST</name>
<gene>
    <name evidence="2" type="ORF">GSLYS_00001327001</name>
</gene>